<proteinExistence type="predicted"/>
<dbReference type="GO" id="GO:0046540">
    <property type="term" value="C:U4/U6 x U5 tri-snRNP complex"/>
    <property type="evidence" value="ECO:0007669"/>
    <property type="project" value="InterPro"/>
</dbReference>
<dbReference type="Pfam" id="PF08572">
    <property type="entry name" value="PRP3"/>
    <property type="match status" value="1"/>
</dbReference>
<dbReference type="Proteomes" id="UP000198341">
    <property type="component" value="Chromosome 5"/>
</dbReference>
<dbReference type="RefSeq" id="XP_007513046.1">
    <property type="nucleotide sequence ID" value="XM_007512984.1"/>
</dbReference>
<feature type="compositionally biased region" description="Acidic residues" evidence="5">
    <location>
        <begin position="392"/>
        <end position="401"/>
    </location>
</feature>
<evidence type="ECO:0000256" key="5">
    <source>
        <dbReference type="SAM" id="MobiDB-lite"/>
    </source>
</evidence>
<dbReference type="GO" id="GO:0000398">
    <property type="term" value="P:mRNA splicing, via spliceosome"/>
    <property type="evidence" value="ECO:0007669"/>
    <property type="project" value="InterPro"/>
</dbReference>
<evidence type="ECO:0000259" key="7">
    <source>
        <dbReference type="Pfam" id="PF08572"/>
    </source>
</evidence>
<dbReference type="PANTHER" id="PTHR14212:SF0">
    <property type="entry name" value="U4_U6 SMALL NUCLEAR RIBONUCLEOPROTEIN PRP3"/>
    <property type="match status" value="1"/>
</dbReference>
<keyword evidence="3" id="KW-0508">mRNA splicing</keyword>
<evidence type="ECO:0000256" key="1">
    <source>
        <dbReference type="ARBA" id="ARBA00004123"/>
    </source>
</evidence>
<dbReference type="GeneID" id="19015915"/>
<keyword evidence="8" id="KW-0687">Ribonucleoprotein</keyword>
<feature type="compositionally biased region" description="Gly residues" evidence="5">
    <location>
        <begin position="404"/>
        <end position="413"/>
    </location>
</feature>
<keyword evidence="2" id="KW-0507">mRNA processing</keyword>
<dbReference type="InterPro" id="IPR013881">
    <property type="entry name" value="Pre-mRNA_splic_Prp3_dom"/>
</dbReference>
<dbReference type="STRING" id="41875.K8EF40"/>
<keyword evidence="4" id="KW-0539">Nucleus</keyword>
<dbReference type="eggNOG" id="KOG2769">
    <property type="taxonomic scope" value="Eukaryota"/>
</dbReference>
<feature type="region of interest" description="Disordered" evidence="5">
    <location>
        <begin position="390"/>
        <end position="413"/>
    </location>
</feature>
<accession>K8EF40</accession>
<evidence type="ECO:0000256" key="3">
    <source>
        <dbReference type="ARBA" id="ARBA00023187"/>
    </source>
</evidence>
<feature type="domain" description="Small nuclear ribonucleoprotein Prp3 C-terminal" evidence="6">
    <location>
        <begin position="262"/>
        <end position="386"/>
    </location>
</feature>
<protein>
    <submittedName>
        <fullName evidence="8">U4/U6 small nuclear ribonucleoprotein Prp3</fullName>
    </submittedName>
</protein>
<evidence type="ECO:0000259" key="6">
    <source>
        <dbReference type="Pfam" id="PF06544"/>
    </source>
</evidence>
<evidence type="ECO:0000256" key="2">
    <source>
        <dbReference type="ARBA" id="ARBA00022664"/>
    </source>
</evidence>
<name>K8EF40_9CHLO</name>
<organism evidence="8 9">
    <name type="scientific">Bathycoccus prasinos</name>
    <dbReference type="NCBI Taxonomy" id="41875"/>
    <lineage>
        <taxon>Eukaryota</taxon>
        <taxon>Viridiplantae</taxon>
        <taxon>Chlorophyta</taxon>
        <taxon>Mamiellophyceae</taxon>
        <taxon>Mamiellales</taxon>
        <taxon>Bathycoccaceae</taxon>
        <taxon>Bathycoccus</taxon>
    </lineage>
</organism>
<dbReference type="InterPro" id="IPR027104">
    <property type="entry name" value="Prp3"/>
</dbReference>
<keyword evidence="9" id="KW-1185">Reference proteome</keyword>
<dbReference type="AlphaFoldDB" id="K8EF40"/>
<dbReference type="Pfam" id="PF06544">
    <property type="entry name" value="Prp3_C"/>
    <property type="match status" value="1"/>
</dbReference>
<evidence type="ECO:0000256" key="4">
    <source>
        <dbReference type="ARBA" id="ARBA00023242"/>
    </source>
</evidence>
<comment type="subcellular location">
    <subcellularLocation>
        <location evidence="1">Nucleus</location>
    </subcellularLocation>
</comment>
<sequence length="413" mass="47764">MNFTLTLSSFSIFLNEQFVAKGTYEKQADFARLVNKFGEVDAIKIRAREDREKKRAAHTEALEAAVAGEVKIDIGEAIVHDRPVDGVEWWDKPFLKDGKTYADVPLDDRVLEDDKVGALWERVLNTDKITKYVEHPYLDDPPMEAPPPPPPAVKLTKKEQKKLRHQRRVAREQEKQEMIRQGVLEPPKPKVKISNMMRVLTEEAVLDPTVIEKKVKEEMEERQQAHDDRNLSRKLTPAERREKKIRKLLRDNTSEAGEVFTHVYRVENMRNVKNKFKIDVNAQENHLTGIGIITDTFTIVIVEGTNKGLKRYEKLMMRRMDWKLTNEDYTDEEIERAENNKCTLVWKGSGPQRKMKRFHFETLRTEAAARKYLETDFNCANYFDAAQSAVSVDDDEDEDKGEENGGGDAMEIS</sequence>
<reference evidence="8 9" key="1">
    <citation type="submission" date="2011-10" db="EMBL/GenBank/DDBJ databases">
        <authorList>
            <person name="Genoscope - CEA"/>
        </authorList>
    </citation>
    <scope>NUCLEOTIDE SEQUENCE [LARGE SCALE GENOMIC DNA]</scope>
    <source>
        <strain evidence="8 9">RCC 1105</strain>
    </source>
</reference>
<dbReference type="KEGG" id="bpg:Bathy05g04120"/>
<dbReference type="PANTHER" id="PTHR14212">
    <property type="entry name" value="U4/U6-ASSOCIATED RNA SPLICING FACTOR-RELATED"/>
    <property type="match status" value="1"/>
</dbReference>
<dbReference type="CDD" id="cd24162">
    <property type="entry name" value="Prp3_C"/>
    <property type="match status" value="1"/>
</dbReference>
<dbReference type="EMBL" id="FO082274">
    <property type="protein sequence ID" value="CCO16604.1"/>
    <property type="molecule type" value="Genomic_DNA"/>
</dbReference>
<dbReference type="OrthoDB" id="10264544at2759"/>
<evidence type="ECO:0000313" key="9">
    <source>
        <dbReference type="Proteomes" id="UP000198341"/>
    </source>
</evidence>
<evidence type="ECO:0000313" key="8">
    <source>
        <dbReference type="EMBL" id="CCO16604.1"/>
    </source>
</evidence>
<feature type="domain" description="Pre-mRNA-splicing factor 3" evidence="7">
    <location>
        <begin position="17"/>
        <end position="236"/>
    </location>
</feature>
<gene>
    <name evidence="8" type="ORF">Bathy05g04120</name>
</gene>
<dbReference type="InterPro" id="IPR010541">
    <property type="entry name" value="Prp3_C"/>
</dbReference>